<dbReference type="RefSeq" id="WP_089321096.1">
    <property type="nucleotide sequence ID" value="NZ_FZOQ01000024.1"/>
</dbReference>
<proteinExistence type="predicted"/>
<evidence type="ECO:0008006" key="3">
    <source>
        <dbReference type="Google" id="ProtNLM"/>
    </source>
</evidence>
<dbReference type="Proteomes" id="UP000198432">
    <property type="component" value="Unassembled WGS sequence"/>
</dbReference>
<evidence type="ECO:0000313" key="2">
    <source>
        <dbReference type="Proteomes" id="UP000198432"/>
    </source>
</evidence>
<dbReference type="OrthoDB" id="1523584at2"/>
<gene>
    <name evidence="1" type="ORF">SAMN06296052_12433</name>
</gene>
<organism evidence="1 2">
    <name type="scientific">Pontibacter ummariensis</name>
    <dbReference type="NCBI Taxonomy" id="1610492"/>
    <lineage>
        <taxon>Bacteria</taxon>
        <taxon>Pseudomonadati</taxon>
        <taxon>Bacteroidota</taxon>
        <taxon>Cytophagia</taxon>
        <taxon>Cytophagales</taxon>
        <taxon>Hymenobacteraceae</taxon>
        <taxon>Pontibacter</taxon>
    </lineage>
</organism>
<keyword evidence="2" id="KW-1185">Reference proteome</keyword>
<dbReference type="EMBL" id="FZOQ01000024">
    <property type="protein sequence ID" value="SNT10290.1"/>
    <property type="molecule type" value="Genomic_DNA"/>
</dbReference>
<reference evidence="2" key="1">
    <citation type="submission" date="2017-06" db="EMBL/GenBank/DDBJ databases">
        <authorList>
            <person name="Varghese N."/>
            <person name="Submissions S."/>
        </authorList>
    </citation>
    <scope>NUCLEOTIDE SEQUENCE [LARGE SCALE GENOMIC DNA]</scope>
    <source>
        <strain evidence="2">NKM1</strain>
    </source>
</reference>
<accession>A0A239JX08</accession>
<dbReference type="AlphaFoldDB" id="A0A239JX08"/>
<sequence>MNTNNMSDEELDRLFRKAAQDQDPPFEEEAWLALEQKLDEVQVPRPWFRRLLPFLLLVAVSLLVVLKQSSDQIDVIANKEDAAAVERAPAPTTVASTLTGASPRDSRAKGLAKATNSTGTADTAPTTVAPVTVATKREAAPGGVVTAREKATAPPFAQALPARAGQEQVLAQAPPATQSLLETKVAAMPTTEGVITRGTVLSVPLLQATAPPQQEDMGTAEDSSLQKKQAFAQNVRLAVAVAPDITAVKFKSADAVSANVGLLVGLPLANRLSLVTGVVWADKVYGAAPEDYAPTPDYWVGKTLPNSIEARCEVLDIPLNLEYNLWQRDRNSLAVQAGLSSYIMLNEEYTYTYGRGYATYEKTWAVKNQNRHWFKVQNISVSYYRQLTPALQVGVEPFVKIPLGDIGAGHVRLTSAGLFFKAACTLPFLK</sequence>
<evidence type="ECO:0000313" key="1">
    <source>
        <dbReference type="EMBL" id="SNT10290.1"/>
    </source>
</evidence>
<name>A0A239JX08_9BACT</name>
<protein>
    <recommendedName>
        <fullName evidence="3">Outer membrane protein beta-barrel domain-containing protein</fullName>
    </recommendedName>
</protein>